<dbReference type="Gene3D" id="3.40.50.720">
    <property type="entry name" value="NAD(P)-binding Rossmann-like Domain"/>
    <property type="match status" value="1"/>
</dbReference>
<accession>H0E7P5</accession>
<dbReference type="AlphaFoldDB" id="H0E7P5"/>
<dbReference type="EMBL" id="AGUD01000227">
    <property type="protein sequence ID" value="EHN10319.1"/>
    <property type="molecule type" value="Genomic_DNA"/>
</dbReference>
<dbReference type="InterPro" id="IPR036291">
    <property type="entry name" value="NAD(P)-bd_dom_sf"/>
</dbReference>
<evidence type="ECO:0000256" key="5">
    <source>
        <dbReference type="ARBA" id="ARBA00023002"/>
    </source>
</evidence>
<dbReference type="EC" id="1.1.1.90" evidence="8"/>
<dbReference type="FunFam" id="3.40.50.720:FF:000003">
    <property type="entry name" value="S-(hydroxymethyl)glutathione dehydrogenase"/>
    <property type="match status" value="1"/>
</dbReference>
<evidence type="ECO:0000256" key="2">
    <source>
        <dbReference type="ARBA" id="ARBA00008072"/>
    </source>
</evidence>
<protein>
    <submittedName>
        <fullName evidence="8">Benzyl alcohol dehydrogenase</fullName>
        <ecNumber evidence="8">1.1.1.90</ecNumber>
    </submittedName>
</protein>
<evidence type="ECO:0000313" key="9">
    <source>
        <dbReference type="Proteomes" id="UP000005143"/>
    </source>
</evidence>
<dbReference type="PANTHER" id="PTHR43350:SF17">
    <property type="entry name" value="NAD-DEPENDENT ALCOHOL DEHYDROGENASE"/>
    <property type="match status" value="1"/>
</dbReference>
<evidence type="ECO:0000259" key="7">
    <source>
        <dbReference type="SMART" id="SM00829"/>
    </source>
</evidence>
<comment type="caution">
    <text evidence="8">The sequence shown here is derived from an EMBL/GenBank/DDBJ whole genome shotgun (WGS) entry which is preliminary data.</text>
</comment>
<dbReference type="InterPro" id="IPR013154">
    <property type="entry name" value="ADH-like_N"/>
</dbReference>
<comment type="similarity">
    <text evidence="2 6">Belongs to the zinc-containing alcohol dehydrogenase family.</text>
</comment>
<proteinExistence type="inferred from homology"/>
<keyword evidence="3 6" id="KW-0479">Metal-binding</keyword>
<organism evidence="8 9">
    <name type="scientific">Patulibacter medicamentivorans</name>
    <dbReference type="NCBI Taxonomy" id="1097667"/>
    <lineage>
        <taxon>Bacteria</taxon>
        <taxon>Bacillati</taxon>
        <taxon>Actinomycetota</taxon>
        <taxon>Thermoleophilia</taxon>
        <taxon>Solirubrobacterales</taxon>
        <taxon>Patulibacteraceae</taxon>
        <taxon>Patulibacter</taxon>
    </lineage>
</organism>
<dbReference type="InterPro" id="IPR002328">
    <property type="entry name" value="ADH_Zn_CS"/>
</dbReference>
<evidence type="ECO:0000313" key="8">
    <source>
        <dbReference type="EMBL" id="EHN10319.1"/>
    </source>
</evidence>
<keyword evidence="4 6" id="KW-0862">Zinc</keyword>
<comment type="cofactor">
    <cofactor evidence="1 6">
        <name>Zn(2+)</name>
        <dbReference type="ChEBI" id="CHEBI:29105"/>
    </cofactor>
</comment>
<dbReference type="GO" id="GO:0018456">
    <property type="term" value="F:aryl-alcohol dehydrogenase (NAD+) activity"/>
    <property type="evidence" value="ECO:0007669"/>
    <property type="project" value="UniProtKB-EC"/>
</dbReference>
<dbReference type="CDD" id="cd08278">
    <property type="entry name" value="benzyl_alcohol_DH"/>
    <property type="match status" value="1"/>
</dbReference>
<dbReference type="InterPro" id="IPR011032">
    <property type="entry name" value="GroES-like_sf"/>
</dbReference>
<evidence type="ECO:0000256" key="4">
    <source>
        <dbReference type="ARBA" id="ARBA00022833"/>
    </source>
</evidence>
<dbReference type="Proteomes" id="UP000005143">
    <property type="component" value="Unassembled WGS sequence"/>
</dbReference>
<reference evidence="8 9" key="1">
    <citation type="journal article" date="2013" name="Biodegradation">
        <title>Quantitative proteomic analysis of ibuprofen-degrading Patulibacter sp. strain I11.</title>
        <authorList>
            <person name="Almeida B."/>
            <person name="Kjeldal H."/>
            <person name="Lolas I."/>
            <person name="Knudsen A.D."/>
            <person name="Carvalho G."/>
            <person name="Nielsen K.L."/>
            <person name="Barreto Crespo M.T."/>
            <person name="Stensballe A."/>
            <person name="Nielsen J.L."/>
        </authorList>
    </citation>
    <scope>NUCLEOTIDE SEQUENCE [LARGE SCALE GENOMIC DNA]</scope>
    <source>
        <strain evidence="8 9">I11</strain>
    </source>
</reference>
<evidence type="ECO:0000256" key="1">
    <source>
        <dbReference type="ARBA" id="ARBA00001947"/>
    </source>
</evidence>
<dbReference type="SUPFAM" id="SSF50129">
    <property type="entry name" value="GroES-like"/>
    <property type="match status" value="1"/>
</dbReference>
<dbReference type="OrthoDB" id="334894at2"/>
<gene>
    <name evidence="8" type="ORF">PAI11_28490</name>
</gene>
<dbReference type="PROSITE" id="PS00059">
    <property type="entry name" value="ADH_ZINC"/>
    <property type="match status" value="1"/>
</dbReference>
<dbReference type="Gene3D" id="3.90.180.10">
    <property type="entry name" value="Medium-chain alcohol dehydrogenases, catalytic domain"/>
    <property type="match status" value="1"/>
</dbReference>
<feature type="domain" description="Enoyl reductase (ER)" evidence="7">
    <location>
        <begin position="4"/>
        <end position="360"/>
    </location>
</feature>
<evidence type="ECO:0000256" key="6">
    <source>
        <dbReference type="RuleBase" id="RU361277"/>
    </source>
</evidence>
<dbReference type="PANTHER" id="PTHR43350">
    <property type="entry name" value="NAD-DEPENDENT ALCOHOL DEHYDROGENASE"/>
    <property type="match status" value="1"/>
</dbReference>
<keyword evidence="9" id="KW-1185">Reference proteome</keyword>
<keyword evidence="5 8" id="KW-0560">Oxidoreductase</keyword>
<dbReference type="GO" id="GO:0008270">
    <property type="term" value="F:zinc ion binding"/>
    <property type="evidence" value="ECO:0007669"/>
    <property type="project" value="InterPro"/>
</dbReference>
<evidence type="ECO:0000256" key="3">
    <source>
        <dbReference type="ARBA" id="ARBA00022723"/>
    </source>
</evidence>
<sequence length="362" mass="38032">MLREIDQPLSIEEVELDELQDDEVLVEIKGAGICHTDMTAIDGTVPLPLPTVLGHEGSGVVAAVGAAVTSVAPGDHVVLSFGHCGECRICSAGRPAYCELFAPLNYFGTRLDGSVTLHGHDHGEDVHGNWFQQSSFASRAIAKATNTVKVPDDVPIELLGPLGCGIQTGAGTVLNVLRAREGEGIAIFGLGGVGLAAVMAAKAVGCAPIVAVDTNPERLALATELGATDVFDPARHRDLVWDVMQIAAPGLDHAFDTVGTGPVVRQCLEVLRSPGHAATVGFQGLENEITIDQGHLMLGRTLSGVIEGDSDPQQLIPELIAMHRAGRFPFDRLIETFPFERINDALAASTAGRVVKPVVVFA</sequence>
<dbReference type="InterPro" id="IPR020843">
    <property type="entry name" value="ER"/>
</dbReference>
<dbReference type="PATRIC" id="fig|1097667.3.peg.2825"/>
<name>H0E7P5_9ACTN</name>
<dbReference type="InterPro" id="IPR013149">
    <property type="entry name" value="ADH-like_C"/>
</dbReference>
<dbReference type="Pfam" id="PF00107">
    <property type="entry name" value="ADH_zinc_N"/>
    <property type="match status" value="1"/>
</dbReference>
<dbReference type="Pfam" id="PF08240">
    <property type="entry name" value="ADH_N"/>
    <property type="match status" value="1"/>
</dbReference>
<dbReference type="SUPFAM" id="SSF51735">
    <property type="entry name" value="NAD(P)-binding Rossmann-fold domains"/>
    <property type="match status" value="1"/>
</dbReference>
<dbReference type="SMART" id="SM00829">
    <property type="entry name" value="PKS_ER"/>
    <property type="match status" value="1"/>
</dbReference>